<evidence type="ECO:0000313" key="11">
    <source>
        <dbReference type="Proteomes" id="UP000078200"/>
    </source>
</evidence>
<dbReference type="GO" id="GO:0004866">
    <property type="term" value="F:endopeptidase inhibitor activity"/>
    <property type="evidence" value="ECO:0007669"/>
    <property type="project" value="InterPro"/>
</dbReference>
<dbReference type="Gene3D" id="2.60.40.1940">
    <property type="match status" value="1"/>
</dbReference>
<comment type="subunit">
    <text evidence="6">Heterodimer of a TEP1-N chain and an TEP1-C chain non-covalently linked. Forms a complex composed of TEP1-N and TEP1-C heterodimer, LRIM1 and APL1C; the interaction stabilizes TEP1-N and TEP1-C heterodimer, prevents its binding to tissues while circulating in the hemolymph and protects the thioester bond from hydrolysis. Mature TEP1 and to a lesser extent full-length TEP1 interact with SPCLIP1; the interaction is induced by microbial infection.</text>
</comment>
<accession>A0A1A9VUW3</accession>
<evidence type="ECO:0000256" key="7">
    <source>
        <dbReference type="ARBA" id="ARBA00078071"/>
    </source>
</evidence>
<dbReference type="InterPro" id="IPR041555">
    <property type="entry name" value="MG3"/>
</dbReference>
<keyword evidence="2" id="KW-0391">Immunity</keyword>
<evidence type="ECO:0000256" key="3">
    <source>
        <dbReference type="ARBA" id="ARBA00022966"/>
    </source>
</evidence>
<evidence type="ECO:0000259" key="9">
    <source>
        <dbReference type="SMART" id="SM01359"/>
    </source>
</evidence>
<evidence type="ECO:0000313" key="10">
    <source>
        <dbReference type="EnsemblMetazoa" id="GAUT048467-PA"/>
    </source>
</evidence>
<dbReference type="Gene3D" id="2.60.40.1930">
    <property type="match status" value="2"/>
</dbReference>
<dbReference type="GO" id="GO:0002376">
    <property type="term" value="P:immune system process"/>
    <property type="evidence" value="ECO:0007669"/>
    <property type="project" value="UniProtKB-KW"/>
</dbReference>
<keyword evidence="11" id="KW-1185">Reference proteome</keyword>
<dbReference type="VEuPathDB" id="VectorBase:GAUT048467"/>
<keyword evidence="3" id="KW-0882">Thioester bond</keyword>
<feature type="chain" id="PRO_5008399679" description="TEP1-F" evidence="8">
    <location>
        <begin position="21"/>
        <end position="700"/>
    </location>
</feature>
<dbReference type="FunFam" id="2.60.40.1930:FF:000001">
    <property type="entry name" value="CD109 isoform 3"/>
    <property type="match status" value="1"/>
</dbReference>
<dbReference type="Gene3D" id="2.60.40.2950">
    <property type="match status" value="1"/>
</dbReference>
<dbReference type="Gene3D" id="6.20.50.160">
    <property type="match status" value="1"/>
</dbReference>
<evidence type="ECO:0000256" key="1">
    <source>
        <dbReference type="ARBA" id="ARBA00022729"/>
    </source>
</evidence>
<organism evidence="10 11">
    <name type="scientific">Glossina austeni</name>
    <name type="common">Savannah tsetse fly</name>
    <dbReference type="NCBI Taxonomy" id="7395"/>
    <lineage>
        <taxon>Eukaryota</taxon>
        <taxon>Metazoa</taxon>
        <taxon>Ecdysozoa</taxon>
        <taxon>Arthropoda</taxon>
        <taxon>Hexapoda</taxon>
        <taxon>Insecta</taxon>
        <taxon>Pterygota</taxon>
        <taxon>Neoptera</taxon>
        <taxon>Endopterygota</taxon>
        <taxon>Diptera</taxon>
        <taxon>Brachycera</taxon>
        <taxon>Muscomorpha</taxon>
        <taxon>Hippoboscoidea</taxon>
        <taxon>Glossinidae</taxon>
        <taxon>Glossina</taxon>
    </lineage>
</organism>
<sequence>MFQNFYLVYCILHMISLARGNGIYSIVAPKTLQSNHKYSVSVTLHDAKQPVRFNIGITGPSYNHSETANLSPFETTQIDFVLPKLDGGPYRLTSKGVEGLDFENATELHVTQSTSNVYMQTDKAMYKPGDVVQYRILVLDENLRPTKLKEASSKVTIKDAQNNLVRDTKNVKLIKGVFSDKLQLTEQPVLGVWTIEVSLNDHVEKAKTFEVAKYVLPKFSVDIDTVTDLAITEGLLKVTVRAKYTYGKPVKGKATVRLSPVNLEKTIDVNGKGHVEFDLEKELKSAVKEGVVEIFAVVQEELTDSRQNNTIIVNFHSSQYVIKIPKAVREFEPNKPFEVKAVIQYLNGKPVRDAKTPALLQCHQGWGENIKAEIFKAKLDDHGEVTFAVKLPQASVFRCEIEFADKTVHLPPIHRKTDEDNFVGMTRELTLTLGNKTPRVGEDVSIAVTASNPFSYLVYVIVGRGNILQMRNIALPSPQNFYTITFKSTFEMMPNAHVFVYYVDNGDLQFQEIGVKIQSEFENKIEVTGPSQAKPGQEVTLNVTTDSNSYVGLLGVDQSVLLLKSGNDLHRHSILNDLKPYKNWEENEWPRNVYKVPGKKSGLLVMTNSHYPYKVYYMLASPIMYQLRTPVARPTFINAFSTPASDPLPAPLMRSAEPPRIRKDFAEVWLFDSLDDNNETGLLTLTKSLPDTITSWIWRV</sequence>
<dbReference type="InterPro" id="IPR050473">
    <property type="entry name" value="A2M/Complement_sys"/>
</dbReference>
<name>A0A1A9VUW3_GLOAU</name>
<dbReference type="Pfam" id="PF01835">
    <property type="entry name" value="MG2"/>
    <property type="match status" value="1"/>
</dbReference>
<dbReference type="Pfam" id="PF17791">
    <property type="entry name" value="MG3"/>
    <property type="match status" value="1"/>
</dbReference>
<feature type="domain" description="Alpha-2-macroglobulin bait region" evidence="9">
    <location>
        <begin position="429"/>
        <end position="563"/>
    </location>
</feature>
<dbReference type="InterPro" id="IPR002890">
    <property type="entry name" value="MG2"/>
</dbReference>
<comment type="function">
    <text evidence="5">Binds covalently through a thioester bond to the pathogen surface resulting in pathogen clearance.</text>
</comment>
<dbReference type="PANTHER" id="PTHR11412">
    <property type="entry name" value="MACROGLOBULIN / COMPLEMENT"/>
    <property type="match status" value="1"/>
</dbReference>
<dbReference type="Pfam" id="PF07703">
    <property type="entry name" value="A2M_BRD"/>
    <property type="match status" value="1"/>
</dbReference>
<protein>
    <recommendedName>
        <fullName evidence="7">TEP1-F</fullName>
    </recommendedName>
</protein>
<keyword evidence="1 8" id="KW-0732">Signal</keyword>
<feature type="signal peptide" evidence="8">
    <location>
        <begin position="1"/>
        <end position="20"/>
    </location>
</feature>
<dbReference type="Proteomes" id="UP000078200">
    <property type="component" value="Unassembled WGS sequence"/>
</dbReference>
<evidence type="ECO:0000256" key="8">
    <source>
        <dbReference type="SAM" id="SignalP"/>
    </source>
</evidence>
<dbReference type="STRING" id="7395.A0A1A9VUW3"/>
<keyword evidence="4" id="KW-0325">Glycoprotein</keyword>
<dbReference type="InterPro" id="IPR011625">
    <property type="entry name" value="A2M_N_BRD"/>
</dbReference>
<dbReference type="EnsemblMetazoa" id="GAUT048467-RA">
    <property type="protein sequence ID" value="GAUT048467-PA"/>
    <property type="gene ID" value="GAUT048467"/>
</dbReference>
<reference evidence="10" key="1">
    <citation type="submission" date="2020-05" db="UniProtKB">
        <authorList>
            <consortium name="EnsemblMetazoa"/>
        </authorList>
    </citation>
    <scope>IDENTIFICATION</scope>
    <source>
        <strain evidence="10">TTRI</strain>
    </source>
</reference>
<dbReference type="PANTHER" id="PTHR11412:SF136">
    <property type="entry name" value="CD109 ANTIGEN"/>
    <property type="match status" value="1"/>
</dbReference>
<dbReference type="SMART" id="SM01359">
    <property type="entry name" value="A2M_N_2"/>
    <property type="match status" value="1"/>
</dbReference>
<evidence type="ECO:0000256" key="5">
    <source>
        <dbReference type="ARBA" id="ARBA00057615"/>
    </source>
</evidence>
<evidence type="ECO:0000256" key="6">
    <source>
        <dbReference type="ARBA" id="ARBA00063781"/>
    </source>
</evidence>
<dbReference type="Gene3D" id="2.20.130.20">
    <property type="match status" value="1"/>
</dbReference>
<proteinExistence type="predicted"/>
<evidence type="ECO:0000256" key="2">
    <source>
        <dbReference type="ARBA" id="ARBA00022859"/>
    </source>
</evidence>
<dbReference type="AlphaFoldDB" id="A0A1A9VUW3"/>
<evidence type="ECO:0000256" key="4">
    <source>
        <dbReference type="ARBA" id="ARBA00023180"/>
    </source>
</evidence>
<dbReference type="GO" id="GO:0005615">
    <property type="term" value="C:extracellular space"/>
    <property type="evidence" value="ECO:0007669"/>
    <property type="project" value="UniProtKB-ARBA"/>
</dbReference>
<dbReference type="Gene3D" id="2.60.40.10">
    <property type="entry name" value="Immunoglobulins"/>
    <property type="match status" value="1"/>
</dbReference>
<dbReference type="InterPro" id="IPR013783">
    <property type="entry name" value="Ig-like_fold"/>
</dbReference>